<name>A0A6N7LH57_SINTE</name>
<protein>
    <submittedName>
        <fullName evidence="2">Glycosyltransferase</fullName>
    </submittedName>
</protein>
<comment type="caution">
    <text evidence="2">The sequence shown here is derived from an EMBL/GenBank/DDBJ whole genome shotgun (WGS) entry which is preliminary data.</text>
</comment>
<dbReference type="Pfam" id="PF00535">
    <property type="entry name" value="Glycos_transf_2"/>
    <property type="match status" value="1"/>
</dbReference>
<dbReference type="AlphaFoldDB" id="A0A6N7LH57"/>
<accession>A0A6N7LH57</accession>
<dbReference type="SUPFAM" id="SSF53448">
    <property type="entry name" value="Nucleotide-diphospho-sugar transferases"/>
    <property type="match status" value="1"/>
</dbReference>
<dbReference type="GO" id="GO:0016740">
    <property type="term" value="F:transferase activity"/>
    <property type="evidence" value="ECO:0007669"/>
    <property type="project" value="UniProtKB-KW"/>
</dbReference>
<dbReference type="OrthoDB" id="9771846at2"/>
<dbReference type="EMBL" id="WITC01000066">
    <property type="protein sequence ID" value="MQX16569.1"/>
    <property type="molecule type" value="Genomic_DNA"/>
</dbReference>
<organism evidence="2 3">
    <name type="scientific">Sinorhizobium terangae</name>
    <dbReference type="NCBI Taxonomy" id="110322"/>
    <lineage>
        <taxon>Bacteria</taxon>
        <taxon>Pseudomonadati</taxon>
        <taxon>Pseudomonadota</taxon>
        <taxon>Alphaproteobacteria</taxon>
        <taxon>Hyphomicrobiales</taxon>
        <taxon>Rhizobiaceae</taxon>
        <taxon>Sinorhizobium/Ensifer group</taxon>
        <taxon>Sinorhizobium</taxon>
    </lineage>
</organism>
<dbReference type="InterPro" id="IPR029044">
    <property type="entry name" value="Nucleotide-diphossugar_trans"/>
</dbReference>
<dbReference type="Proteomes" id="UP000439983">
    <property type="component" value="Unassembled WGS sequence"/>
</dbReference>
<evidence type="ECO:0000259" key="1">
    <source>
        <dbReference type="Pfam" id="PF00535"/>
    </source>
</evidence>
<gene>
    <name evidence="2" type="ORF">GHK62_17850</name>
</gene>
<dbReference type="RefSeq" id="WP_153440496.1">
    <property type="nucleotide sequence ID" value="NZ_JACIGA010000008.1"/>
</dbReference>
<dbReference type="PANTHER" id="PTHR43179">
    <property type="entry name" value="RHAMNOSYLTRANSFERASE WBBL"/>
    <property type="match status" value="1"/>
</dbReference>
<evidence type="ECO:0000313" key="2">
    <source>
        <dbReference type="EMBL" id="MQX16569.1"/>
    </source>
</evidence>
<feature type="domain" description="Glycosyltransferase 2-like" evidence="1">
    <location>
        <begin position="27"/>
        <end position="145"/>
    </location>
</feature>
<reference evidence="2 3" key="1">
    <citation type="journal article" date="2013" name="Genome Biol.">
        <title>Comparative genomics of the core and accessory genomes of 48 Sinorhizobium strains comprising five genospecies.</title>
        <authorList>
            <person name="Sugawara M."/>
            <person name="Epstein B."/>
            <person name="Badgley B.D."/>
            <person name="Unno T."/>
            <person name="Xu L."/>
            <person name="Reese J."/>
            <person name="Gyaneshwar P."/>
            <person name="Denny R."/>
            <person name="Mudge J."/>
            <person name="Bharti A.K."/>
            <person name="Farmer A.D."/>
            <person name="May G.D."/>
            <person name="Woodward J.E."/>
            <person name="Medigue C."/>
            <person name="Vallenet D."/>
            <person name="Lajus A."/>
            <person name="Rouy Z."/>
            <person name="Martinez-Vaz B."/>
            <person name="Tiffin P."/>
            <person name="Young N.D."/>
            <person name="Sadowsky M.J."/>
        </authorList>
    </citation>
    <scope>NUCLEOTIDE SEQUENCE [LARGE SCALE GENOMIC DNA]</scope>
    <source>
        <strain evidence="2 3">USDA4894</strain>
    </source>
</reference>
<sequence>MDKPQVDDRGHNSVVPGQDGTGSLAAVIVTYNSASVLPGLLDSLAAGFEGIANYEVIVVDNASRDGSADLANAHPIGAKVIRMGRNAGYAAGINAATATVAPWADLLILNPDVRLHPGAARHLVDRLAEASVGVVVPQILGEDGKICHSLRREPSAVTVWSDALLGTKLAARIGLGEIVADPKLYQQGGRIEWATGAILAISARTRRIVGDWDESFFLYSEEVDYMKRVRRSALLILYDTNARAVHIGGAYHRNPYLSALMTANRVRYYRRHHGPVATMLFRLAIIVGESMRILLGPGHRAALRAALAPNAVT</sequence>
<keyword evidence="3" id="KW-1185">Reference proteome</keyword>
<dbReference type="InterPro" id="IPR001173">
    <property type="entry name" value="Glyco_trans_2-like"/>
</dbReference>
<dbReference type="Gene3D" id="3.90.550.10">
    <property type="entry name" value="Spore Coat Polysaccharide Biosynthesis Protein SpsA, Chain A"/>
    <property type="match status" value="1"/>
</dbReference>
<evidence type="ECO:0000313" key="3">
    <source>
        <dbReference type="Proteomes" id="UP000439983"/>
    </source>
</evidence>
<proteinExistence type="predicted"/>
<keyword evidence="2" id="KW-0808">Transferase</keyword>
<dbReference type="PANTHER" id="PTHR43179:SF7">
    <property type="entry name" value="RHAMNOSYLTRANSFERASE WBBL"/>
    <property type="match status" value="1"/>
</dbReference>